<keyword evidence="2" id="KW-1185">Reference proteome</keyword>
<dbReference type="EMBL" id="JABSTR010000005">
    <property type="protein sequence ID" value="KAH9371114.1"/>
    <property type="molecule type" value="Genomic_DNA"/>
</dbReference>
<reference evidence="1 2" key="1">
    <citation type="journal article" date="2020" name="Cell">
        <title>Large-Scale Comparative Analyses of Tick Genomes Elucidate Their Genetic Diversity and Vector Capacities.</title>
        <authorList>
            <consortium name="Tick Genome and Microbiome Consortium (TIGMIC)"/>
            <person name="Jia N."/>
            <person name="Wang J."/>
            <person name="Shi W."/>
            <person name="Du L."/>
            <person name="Sun Y."/>
            <person name="Zhan W."/>
            <person name="Jiang J.F."/>
            <person name="Wang Q."/>
            <person name="Zhang B."/>
            <person name="Ji P."/>
            <person name="Bell-Sakyi L."/>
            <person name="Cui X.M."/>
            <person name="Yuan T.T."/>
            <person name="Jiang B.G."/>
            <person name="Yang W.F."/>
            <person name="Lam T.T."/>
            <person name="Chang Q.C."/>
            <person name="Ding S.J."/>
            <person name="Wang X.J."/>
            <person name="Zhu J.G."/>
            <person name="Ruan X.D."/>
            <person name="Zhao L."/>
            <person name="Wei J.T."/>
            <person name="Ye R.Z."/>
            <person name="Que T.C."/>
            <person name="Du C.H."/>
            <person name="Zhou Y.H."/>
            <person name="Cheng J.X."/>
            <person name="Dai P.F."/>
            <person name="Guo W.B."/>
            <person name="Han X.H."/>
            <person name="Huang E.J."/>
            <person name="Li L.F."/>
            <person name="Wei W."/>
            <person name="Gao Y.C."/>
            <person name="Liu J.Z."/>
            <person name="Shao H.Z."/>
            <person name="Wang X."/>
            <person name="Wang C.C."/>
            <person name="Yang T.C."/>
            <person name="Huo Q.B."/>
            <person name="Li W."/>
            <person name="Chen H.Y."/>
            <person name="Chen S.E."/>
            <person name="Zhou L.G."/>
            <person name="Ni X.B."/>
            <person name="Tian J.H."/>
            <person name="Sheng Y."/>
            <person name="Liu T."/>
            <person name="Pan Y.S."/>
            <person name="Xia L.Y."/>
            <person name="Li J."/>
            <person name="Zhao F."/>
            <person name="Cao W.C."/>
        </authorList>
    </citation>
    <scope>NUCLEOTIDE SEQUENCE [LARGE SCALE GENOMIC DNA]</scope>
    <source>
        <strain evidence="1">HaeL-2018</strain>
    </source>
</reference>
<protein>
    <submittedName>
        <fullName evidence="1">Uncharacterized protein</fullName>
    </submittedName>
</protein>
<dbReference type="VEuPathDB" id="VectorBase:HLOH_047973"/>
<dbReference type="Proteomes" id="UP000821853">
    <property type="component" value="Chromosome 3"/>
</dbReference>
<organism evidence="1 2">
    <name type="scientific">Haemaphysalis longicornis</name>
    <name type="common">Bush tick</name>
    <dbReference type="NCBI Taxonomy" id="44386"/>
    <lineage>
        <taxon>Eukaryota</taxon>
        <taxon>Metazoa</taxon>
        <taxon>Ecdysozoa</taxon>
        <taxon>Arthropoda</taxon>
        <taxon>Chelicerata</taxon>
        <taxon>Arachnida</taxon>
        <taxon>Acari</taxon>
        <taxon>Parasitiformes</taxon>
        <taxon>Ixodida</taxon>
        <taxon>Ixodoidea</taxon>
        <taxon>Ixodidae</taxon>
        <taxon>Haemaphysalinae</taxon>
        <taxon>Haemaphysalis</taxon>
    </lineage>
</organism>
<gene>
    <name evidence="1" type="ORF">HPB48_012481</name>
</gene>
<proteinExistence type="predicted"/>
<name>A0A9J6G6P3_HAELO</name>
<evidence type="ECO:0000313" key="2">
    <source>
        <dbReference type="Proteomes" id="UP000821853"/>
    </source>
</evidence>
<evidence type="ECO:0000313" key="1">
    <source>
        <dbReference type="EMBL" id="KAH9371114.1"/>
    </source>
</evidence>
<dbReference type="AlphaFoldDB" id="A0A9J6G6P3"/>
<comment type="caution">
    <text evidence="1">The sequence shown here is derived from an EMBL/GenBank/DDBJ whole genome shotgun (WGS) entry which is preliminary data.</text>
</comment>
<accession>A0A9J6G6P3</accession>
<sequence>MRCSEFSAAAITILEEDWVGMVPPDGIAEQKREFHAKQLAPRMGATFLVRLQKDQQMTTTTTRGGWLFCFFYIVCAQSKFYVQRKNGCIRCKLTINGIMFLNFHFT</sequence>